<dbReference type="InterPro" id="IPR016064">
    <property type="entry name" value="NAD/diacylglycerol_kinase_sf"/>
</dbReference>
<dbReference type="InterPro" id="IPR017437">
    <property type="entry name" value="ATP-NAD_kinase_PpnK-typ_C"/>
</dbReference>
<feature type="binding site" evidence="8">
    <location>
        <begin position="139"/>
        <end position="140"/>
    </location>
    <ligand>
        <name>NAD(+)</name>
        <dbReference type="ChEBI" id="CHEBI:57540"/>
    </ligand>
</feature>
<dbReference type="GO" id="GO:0006741">
    <property type="term" value="P:NADP+ biosynthetic process"/>
    <property type="evidence" value="ECO:0007669"/>
    <property type="project" value="UniProtKB-UniRule"/>
</dbReference>
<dbReference type="EMBL" id="CP158367">
    <property type="protein sequence ID" value="XBX75944.1"/>
    <property type="molecule type" value="Genomic_DNA"/>
</dbReference>
<evidence type="ECO:0000256" key="3">
    <source>
        <dbReference type="ARBA" id="ARBA00022777"/>
    </source>
</evidence>
<dbReference type="RefSeq" id="WP_350344679.1">
    <property type="nucleotide sequence ID" value="NZ_CP158367.1"/>
</dbReference>
<dbReference type="PANTHER" id="PTHR20275:SF0">
    <property type="entry name" value="NAD KINASE"/>
    <property type="match status" value="1"/>
</dbReference>
<dbReference type="GO" id="GO:0003951">
    <property type="term" value="F:NAD+ kinase activity"/>
    <property type="evidence" value="ECO:0007669"/>
    <property type="project" value="UniProtKB-UniRule"/>
</dbReference>
<dbReference type="HAMAP" id="MF_00361">
    <property type="entry name" value="NAD_kinase"/>
    <property type="match status" value="1"/>
</dbReference>
<protein>
    <recommendedName>
        <fullName evidence="8">NAD kinase</fullName>
        <ecNumber evidence="8">2.7.1.23</ecNumber>
    </recommendedName>
    <alternativeName>
        <fullName evidence="8">ATP-dependent NAD kinase</fullName>
    </alternativeName>
</protein>
<evidence type="ECO:0000256" key="7">
    <source>
        <dbReference type="ARBA" id="ARBA00047925"/>
    </source>
</evidence>
<feature type="active site" description="Proton acceptor" evidence="8">
    <location>
        <position position="65"/>
    </location>
</feature>
<dbReference type="Gene3D" id="2.60.200.30">
    <property type="entry name" value="Probable inorganic polyphosphate/atp-NAD kinase, domain 2"/>
    <property type="match status" value="1"/>
</dbReference>
<evidence type="ECO:0000313" key="9">
    <source>
        <dbReference type="EMBL" id="XBX75944.1"/>
    </source>
</evidence>
<dbReference type="InterPro" id="IPR017438">
    <property type="entry name" value="ATP-NAD_kinase_N"/>
</dbReference>
<dbReference type="GO" id="GO:0046872">
    <property type="term" value="F:metal ion binding"/>
    <property type="evidence" value="ECO:0007669"/>
    <property type="project" value="UniProtKB-UniRule"/>
</dbReference>
<proteinExistence type="inferred from homology"/>
<evidence type="ECO:0000256" key="8">
    <source>
        <dbReference type="HAMAP-Rule" id="MF_00361"/>
    </source>
</evidence>
<dbReference type="Pfam" id="PF20143">
    <property type="entry name" value="NAD_kinase_C"/>
    <property type="match status" value="1"/>
</dbReference>
<dbReference type="EC" id="2.7.1.23" evidence="8"/>
<dbReference type="InterPro" id="IPR002504">
    <property type="entry name" value="NADK"/>
</dbReference>
<dbReference type="GO" id="GO:0051287">
    <property type="term" value="F:NAD binding"/>
    <property type="evidence" value="ECO:0007669"/>
    <property type="project" value="UniProtKB-ARBA"/>
</dbReference>
<dbReference type="FunFam" id="2.60.200.30:FF:000009">
    <property type="entry name" value="Poly(P)/ATP NAD kinase"/>
    <property type="match status" value="1"/>
</dbReference>
<name>A0AAU7VQF2_9FIRM</name>
<keyword evidence="4 8" id="KW-0067">ATP-binding</keyword>
<keyword evidence="2 8" id="KW-0547">Nucleotide-binding</keyword>
<keyword evidence="1 8" id="KW-0808">Transferase</keyword>
<dbReference type="GO" id="GO:0019674">
    <property type="term" value="P:NAD+ metabolic process"/>
    <property type="evidence" value="ECO:0007669"/>
    <property type="project" value="InterPro"/>
</dbReference>
<dbReference type="AlphaFoldDB" id="A0AAU7VQF2"/>
<feature type="binding site" evidence="8">
    <location>
        <begin position="180"/>
        <end position="185"/>
    </location>
    <ligand>
        <name>NAD(+)</name>
        <dbReference type="ChEBI" id="CHEBI:57540"/>
    </ligand>
</feature>
<comment type="caution">
    <text evidence="8">Lacks conserved residue(s) required for the propagation of feature annotation.</text>
</comment>
<comment type="cofactor">
    <cofactor evidence="8">
        <name>a divalent metal cation</name>
        <dbReference type="ChEBI" id="CHEBI:60240"/>
    </cofactor>
</comment>
<evidence type="ECO:0000256" key="5">
    <source>
        <dbReference type="ARBA" id="ARBA00022857"/>
    </source>
</evidence>
<reference evidence="9" key="1">
    <citation type="journal article" date="2013" name="Extremophiles">
        <title>Proteinivorax tanatarense gen. nov., sp. nov., an anaerobic, haloalkaliphilic, proteolytic bacterium isolated from a decaying algal bloom, and proposal of Proteinivoraceae fam. nov.</title>
        <authorList>
            <person name="Kevbrin V."/>
            <person name="Boltyanskaya Y."/>
            <person name="Zhilina T."/>
            <person name="Kolganova T."/>
            <person name="Lavrentjeva E."/>
            <person name="Kuznetsov B."/>
        </authorList>
    </citation>
    <scope>NUCLEOTIDE SEQUENCE</scope>
    <source>
        <strain evidence="9">Z-910T</strain>
    </source>
</reference>
<dbReference type="SUPFAM" id="SSF111331">
    <property type="entry name" value="NAD kinase/diacylglycerol kinase-like"/>
    <property type="match status" value="1"/>
</dbReference>
<evidence type="ECO:0000256" key="4">
    <source>
        <dbReference type="ARBA" id="ARBA00022840"/>
    </source>
</evidence>
<keyword evidence="6 8" id="KW-0520">NAD</keyword>
<reference evidence="9" key="2">
    <citation type="submission" date="2024-06" db="EMBL/GenBank/DDBJ databases">
        <authorList>
            <person name="Petrova K.O."/>
            <person name="Toshchakov S.V."/>
            <person name="Boltjanskaja Y.V."/>
            <person name="Kevbrin V."/>
        </authorList>
    </citation>
    <scope>NUCLEOTIDE SEQUENCE</scope>
    <source>
        <strain evidence="9">Z-910T</strain>
    </source>
</reference>
<comment type="catalytic activity">
    <reaction evidence="7 8">
        <text>NAD(+) + ATP = ADP + NADP(+) + H(+)</text>
        <dbReference type="Rhea" id="RHEA:18629"/>
        <dbReference type="ChEBI" id="CHEBI:15378"/>
        <dbReference type="ChEBI" id="CHEBI:30616"/>
        <dbReference type="ChEBI" id="CHEBI:57540"/>
        <dbReference type="ChEBI" id="CHEBI:58349"/>
        <dbReference type="ChEBI" id="CHEBI:456216"/>
        <dbReference type="EC" id="2.7.1.23"/>
    </reaction>
</comment>
<evidence type="ECO:0000256" key="1">
    <source>
        <dbReference type="ARBA" id="ARBA00022679"/>
    </source>
</evidence>
<feature type="binding site" evidence="8">
    <location>
        <begin position="65"/>
        <end position="66"/>
    </location>
    <ligand>
        <name>NAD(+)</name>
        <dbReference type="ChEBI" id="CHEBI:57540"/>
    </ligand>
</feature>
<evidence type="ECO:0000256" key="2">
    <source>
        <dbReference type="ARBA" id="ARBA00022741"/>
    </source>
</evidence>
<dbReference type="PANTHER" id="PTHR20275">
    <property type="entry name" value="NAD KINASE"/>
    <property type="match status" value="1"/>
</dbReference>
<organism evidence="9">
    <name type="scientific">Proteinivorax tanatarense</name>
    <dbReference type="NCBI Taxonomy" id="1260629"/>
    <lineage>
        <taxon>Bacteria</taxon>
        <taxon>Bacillati</taxon>
        <taxon>Bacillota</taxon>
        <taxon>Clostridia</taxon>
        <taxon>Eubacteriales</taxon>
        <taxon>Proteinivoracaceae</taxon>
        <taxon>Proteinivorax</taxon>
    </lineage>
</organism>
<accession>A0AAU7VQF2</accession>
<dbReference type="GO" id="GO:0005737">
    <property type="term" value="C:cytoplasm"/>
    <property type="evidence" value="ECO:0007669"/>
    <property type="project" value="UniProtKB-SubCell"/>
</dbReference>
<evidence type="ECO:0000256" key="6">
    <source>
        <dbReference type="ARBA" id="ARBA00023027"/>
    </source>
</evidence>
<dbReference type="GO" id="GO:0005524">
    <property type="term" value="F:ATP binding"/>
    <property type="evidence" value="ECO:0007669"/>
    <property type="project" value="UniProtKB-KW"/>
</dbReference>
<comment type="function">
    <text evidence="8">Involved in the regulation of the intracellular balance of NAD and NADP, and is a key enzyme in the biosynthesis of NADP. Catalyzes specifically the phosphorylation on 2'-hydroxyl of the adenosine moiety of NAD to yield NADP.</text>
</comment>
<comment type="similarity">
    <text evidence="8">Belongs to the NAD kinase family.</text>
</comment>
<keyword evidence="3 8" id="KW-0418">Kinase</keyword>
<gene>
    <name evidence="8" type="primary">nadK</name>
    <name evidence="9" type="ORF">PRVXT_001108</name>
</gene>
<sequence>MKNIAIFLNTSKEKSQEVSSLMVASLLSRGYQVYSCKETPIIETKTFPRGKLPKNIELILVLGGDGTFLSIARQYATTKIPMLGVNIGNLGFLTEVEVKDLEETIYKIDSGKYKIENRDMVFARVYRDGKVIETTRALNEITIAKGPLARIIQCHTYVDDVFLDTYSGDGVIVSTPTGSTGYSLSAGGPIIAPNVSSMVISPICPHSLHARSVVVSNKSNVKVRLKDLNQEVMLTVDGQQSIKLQGHDTVVIGLSKYVIPVVKIHGKNFFDILRLKLNRGSRN</sequence>
<dbReference type="Pfam" id="PF01513">
    <property type="entry name" value="NAD_kinase"/>
    <property type="match status" value="1"/>
</dbReference>
<feature type="binding site" evidence="8">
    <location>
        <position position="239"/>
    </location>
    <ligand>
        <name>NAD(+)</name>
        <dbReference type="ChEBI" id="CHEBI:57540"/>
    </ligand>
</feature>
<feature type="binding site" evidence="8">
    <location>
        <position position="169"/>
    </location>
    <ligand>
        <name>NAD(+)</name>
        <dbReference type="ChEBI" id="CHEBI:57540"/>
    </ligand>
</feature>
<keyword evidence="5 8" id="KW-0521">NADP</keyword>
<comment type="subcellular location">
    <subcellularLocation>
        <location evidence="8">Cytoplasm</location>
    </subcellularLocation>
</comment>
<keyword evidence="8" id="KW-0963">Cytoplasm</keyword>
<feature type="binding site" evidence="8">
    <location>
        <position position="150"/>
    </location>
    <ligand>
        <name>NAD(+)</name>
        <dbReference type="ChEBI" id="CHEBI:57540"/>
    </ligand>
</feature>
<dbReference type="Gene3D" id="3.40.50.10330">
    <property type="entry name" value="Probable inorganic polyphosphate/atp-NAD kinase, domain 1"/>
    <property type="match status" value="1"/>
</dbReference>